<evidence type="ECO:0000256" key="1">
    <source>
        <dbReference type="ARBA" id="ARBA00004141"/>
    </source>
</evidence>
<comment type="caution">
    <text evidence="7">The sequence shown here is derived from an EMBL/GenBank/DDBJ whole genome shotgun (WGS) entry which is preliminary data.</text>
</comment>
<dbReference type="PANTHER" id="PTHR43471:SF3">
    <property type="entry name" value="ABC TRANSPORTER PERMEASE PROTEIN NATB"/>
    <property type="match status" value="1"/>
</dbReference>
<name>A0ABT8FXZ4_9MICO</name>
<dbReference type="Pfam" id="PF12698">
    <property type="entry name" value="ABC2_membrane_3"/>
    <property type="match status" value="1"/>
</dbReference>
<dbReference type="RefSeq" id="WP_301125315.1">
    <property type="nucleotide sequence ID" value="NZ_JAUHPV010000001.1"/>
</dbReference>
<protein>
    <submittedName>
        <fullName evidence="7">ABC transporter permease</fullName>
    </submittedName>
</protein>
<feature type="transmembrane region" description="Helical" evidence="5">
    <location>
        <begin position="346"/>
        <end position="369"/>
    </location>
</feature>
<evidence type="ECO:0000256" key="4">
    <source>
        <dbReference type="ARBA" id="ARBA00023136"/>
    </source>
</evidence>
<dbReference type="InterPro" id="IPR013525">
    <property type="entry name" value="ABC2_TM"/>
</dbReference>
<keyword evidence="4 5" id="KW-0472">Membrane</keyword>
<dbReference type="Proteomes" id="UP001172738">
    <property type="component" value="Unassembled WGS sequence"/>
</dbReference>
<proteinExistence type="predicted"/>
<dbReference type="EMBL" id="JAUHPV010000001">
    <property type="protein sequence ID" value="MDN4471564.1"/>
    <property type="molecule type" value="Genomic_DNA"/>
</dbReference>
<keyword evidence="8" id="KW-1185">Reference proteome</keyword>
<feature type="transmembrane region" description="Helical" evidence="5">
    <location>
        <begin position="166"/>
        <end position="192"/>
    </location>
</feature>
<evidence type="ECO:0000313" key="8">
    <source>
        <dbReference type="Proteomes" id="UP001172738"/>
    </source>
</evidence>
<evidence type="ECO:0000259" key="6">
    <source>
        <dbReference type="Pfam" id="PF12698"/>
    </source>
</evidence>
<accession>A0ABT8FXZ4</accession>
<feature type="transmembrane region" description="Helical" evidence="5">
    <location>
        <begin position="213"/>
        <end position="241"/>
    </location>
</feature>
<evidence type="ECO:0000313" key="7">
    <source>
        <dbReference type="EMBL" id="MDN4471564.1"/>
    </source>
</evidence>
<reference evidence="7" key="1">
    <citation type="submission" date="2023-06" db="EMBL/GenBank/DDBJ databases">
        <title>SYSU T00b26.</title>
        <authorList>
            <person name="Gao L."/>
            <person name="Fang B.-Z."/>
            <person name="Li W.-J."/>
        </authorList>
    </citation>
    <scope>NUCLEOTIDE SEQUENCE</scope>
    <source>
        <strain evidence="7">SYSU T00b26</strain>
    </source>
</reference>
<keyword evidence="2 5" id="KW-0812">Transmembrane</keyword>
<evidence type="ECO:0000256" key="2">
    <source>
        <dbReference type="ARBA" id="ARBA00022692"/>
    </source>
</evidence>
<feature type="domain" description="ABC-2 type transporter transmembrane" evidence="6">
    <location>
        <begin position="19"/>
        <end position="364"/>
    </location>
</feature>
<evidence type="ECO:0000256" key="3">
    <source>
        <dbReference type="ARBA" id="ARBA00022989"/>
    </source>
</evidence>
<feature type="transmembrane region" description="Helical" evidence="5">
    <location>
        <begin position="261"/>
        <end position="281"/>
    </location>
</feature>
<evidence type="ECO:0000256" key="5">
    <source>
        <dbReference type="SAM" id="Phobius"/>
    </source>
</evidence>
<organism evidence="7 8">
    <name type="scientific">Demequina zhanjiangensis</name>
    <dbReference type="NCBI Taxonomy" id="3051659"/>
    <lineage>
        <taxon>Bacteria</taxon>
        <taxon>Bacillati</taxon>
        <taxon>Actinomycetota</taxon>
        <taxon>Actinomycetes</taxon>
        <taxon>Micrococcales</taxon>
        <taxon>Demequinaceae</taxon>
        <taxon>Demequina</taxon>
    </lineage>
</organism>
<sequence>MIWLIARREFRTRALSKASLVTSSVMIVLIVVGALIAKPFLESDGDAETIQVASGPTAALAPYLQAVAAAQGTDVEVIEVVDPATDALDEGVAAVLTGAVTQPELFVDSADDAVVGLVQAAVQAAALDAQVEALGGDPAQVSQALAGSTAAVIVLGDADGFDSGEFFAGFVVILVLFFVLVQSASVIMMGVVEEKSSRVVEILLATVRPSTLLGGKVLGVGLYALMQAASLMLPLVFAAVYLDLLGSIGISVGALLLNFSVWFVLGFALFTVLFGGLAALVSRQEDLGSVTTPMMLLMMVPLYLAIYLVPNSPDGPVTAGLTQVPFFAPFLVPMRLAFDAISPLEVASAIVLCLIAIPLFVWLAGRIYAGAVLNTGGRMRIADALRRR</sequence>
<comment type="subcellular location">
    <subcellularLocation>
        <location evidence="1">Membrane</location>
        <topology evidence="1">Multi-pass membrane protein</topology>
    </subcellularLocation>
</comment>
<feature type="transmembrane region" description="Helical" evidence="5">
    <location>
        <begin position="20"/>
        <end position="37"/>
    </location>
</feature>
<dbReference type="PANTHER" id="PTHR43471">
    <property type="entry name" value="ABC TRANSPORTER PERMEASE"/>
    <property type="match status" value="1"/>
</dbReference>
<feature type="transmembrane region" description="Helical" evidence="5">
    <location>
        <begin position="293"/>
        <end position="310"/>
    </location>
</feature>
<gene>
    <name evidence="7" type="ORF">QQX04_00995</name>
</gene>
<keyword evidence="3 5" id="KW-1133">Transmembrane helix</keyword>